<dbReference type="Gene3D" id="3.40.50.720">
    <property type="entry name" value="NAD(P)-binding Rossmann-like Domain"/>
    <property type="match status" value="1"/>
</dbReference>
<comment type="similarity">
    <text evidence="1 4">Belongs to the short-chain dehydrogenases/reductases (SDR) family.</text>
</comment>
<dbReference type="InterPro" id="IPR036291">
    <property type="entry name" value="NAD(P)-bd_dom_sf"/>
</dbReference>
<dbReference type="AlphaFoldDB" id="A0A372LAM3"/>
<evidence type="ECO:0000256" key="4">
    <source>
        <dbReference type="RuleBase" id="RU000363"/>
    </source>
</evidence>
<evidence type="ECO:0000313" key="6">
    <source>
        <dbReference type="Proteomes" id="UP000262939"/>
    </source>
</evidence>
<name>A0A372LAM3_9BACI</name>
<dbReference type="InterPro" id="IPR002347">
    <property type="entry name" value="SDR_fam"/>
</dbReference>
<dbReference type="GO" id="GO:0016491">
    <property type="term" value="F:oxidoreductase activity"/>
    <property type="evidence" value="ECO:0007669"/>
    <property type="project" value="UniProtKB-KW"/>
</dbReference>
<dbReference type="Proteomes" id="UP000262939">
    <property type="component" value="Unassembled WGS sequence"/>
</dbReference>
<reference evidence="5 6" key="1">
    <citation type="submission" date="2018-08" db="EMBL/GenBank/DDBJ databases">
        <title>Bacillus chawlae sp. nov., Bacillus glennii sp. nov., and Bacillus saganii sp. nov. Isolated from the Vehicle Assembly Building at Kennedy Space Center where the Viking Spacecraft were Assembled.</title>
        <authorList>
            <person name="Seuylemezian A."/>
            <person name="Vaishampayan P."/>
        </authorList>
    </citation>
    <scope>NUCLEOTIDE SEQUENCE [LARGE SCALE GENOMIC DNA]</scope>
    <source>
        <strain evidence="5 6">V44-8</strain>
    </source>
</reference>
<dbReference type="OrthoDB" id="9775296at2"/>
<keyword evidence="6" id="KW-1185">Reference proteome</keyword>
<dbReference type="CDD" id="cd05233">
    <property type="entry name" value="SDR_c"/>
    <property type="match status" value="1"/>
</dbReference>
<dbReference type="PIRSF" id="PIRSF000126">
    <property type="entry name" value="11-beta-HSD1"/>
    <property type="match status" value="1"/>
</dbReference>
<evidence type="ECO:0000256" key="2">
    <source>
        <dbReference type="ARBA" id="ARBA00022857"/>
    </source>
</evidence>
<proteinExistence type="inferred from homology"/>
<evidence type="ECO:0000256" key="3">
    <source>
        <dbReference type="ARBA" id="ARBA00023002"/>
    </source>
</evidence>
<dbReference type="PRINTS" id="PR00081">
    <property type="entry name" value="GDHRDH"/>
</dbReference>
<dbReference type="Pfam" id="PF00106">
    <property type="entry name" value="adh_short"/>
    <property type="match status" value="1"/>
</dbReference>
<organism evidence="5 6">
    <name type="scientific">Peribacillus glennii</name>
    <dbReference type="NCBI Taxonomy" id="2303991"/>
    <lineage>
        <taxon>Bacteria</taxon>
        <taxon>Bacillati</taxon>
        <taxon>Bacillota</taxon>
        <taxon>Bacilli</taxon>
        <taxon>Bacillales</taxon>
        <taxon>Bacillaceae</taxon>
        <taxon>Peribacillus</taxon>
    </lineage>
</organism>
<accession>A0A372LAM3</accession>
<comment type="caution">
    <text evidence="5">The sequence shown here is derived from an EMBL/GenBank/DDBJ whole genome shotgun (WGS) entry which is preliminary data.</text>
</comment>
<gene>
    <name evidence="5" type="ORF">D0466_16840</name>
</gene>
<keyword evidence="3" id="KW-0560">Oxidoreductase</keyword>
<dbReference type="RefSeq" id="WP_117323710.1">
    <property type="nucleotide sequence ID" value="NZ_QVTD01000012.1"/>
</dbReference>
<keyword evidence="2" id="KW-0521">NADP</keyword>
<dbReference type="GO" id="GO:0008206">
    <property type="term" value="P:bile acid metabolic process"/>
    <property type="evidence" value="ECO:0007669"/>
    <property type="project" value="UniProtKB-ARBA"/>
</dbReference>
<evidence type="ECO:0000256" key="1">
    <source>
        <dbReference type="ARBA" id="ARBA00006484"/>
    </source>
</evidence>
<dbReference type="FunFam" id="3.40.50.720:FF:000084">
    <property type="entry name" value="Short-chain dehydrogenase reductase"/>
    <property type="match status" value="1"/>
</dbReference>
<dbReference type="PANTHER" id="PTHR43391:SF14">
    <property type="entry name" value="DEHYDROGENASE_REDUCTASE SDR FAMILY PROTEIN 7-LIKE"/>
    <property type="match status" value="1"/>
</dbReference>
<dbReference type="SUPFAM" id="SSF51735">
    <property type="entry name" value="NAD(P)-binding Rossmann-fold domains"/>
    <property type="match status" value="1"/>
</dbReference>
<dbReference type="EMBL" id="QVTD01000012">
    <property type="protein sequence ID" value="RFU61803.1"/>
    <property type="molecule type" value="Genomic_DNA"/>
</dbReference>
<sequence length="245" mass="26910">MTFEGKTAIVTGAGKGVGKELSKQLLQLGANVVAITRNEQDLRDLDNETREIQASSGTTLLQISGDVSKEETVDRAINYTIEHFRKVDILVNNAGIGIYGPLDDLSIEDYDAMMNTNMRSTFLFTKAVLPFMKQQRYGHILNVASVAGKKGLPNETVYCATKFAQIGFSQALDHEVRQYGIKVGSICPGGINTNFAIGTGRTLNDPAMEQFLDAEDVVKGILFMLEQSPKSRVIELFMRPISEPL</sequence>
<dbReference type="PANTHER" id="PTHR43391">
    <property type="entry name" value="RETINOL DEHYDROGENASE-RELATED"/>
    <property type="match status" value="1"/>
</dbReference>
<dbReference type="PRINTS" id="PR00080">
    <property type="entry name" value="SDRFAMILY"/>
</dbReference>
<evidence type="ECO:0000313" key="5">
    <source>
        <dbReference type="EMBL" id="RFU61803.1"/>
    </source>
</evidence>
<protein>
    <submittedName>
        <fullName evidence="5">SDR family oxidoreductase</fullName>
    </submittedName>
</protein>